<dbReference type="InterPro" id="IPR052020">
    <property type="entry name" value="Cyclic_di-GMP/3'3'-cGAMP_PDE"/>
</dbReference>
<feature type="coiled-coil region" evidence="1">
    <location>
        <begin position="525"/>
        <end position="552"/>
    </location>
</feature>
<dbReference type="CDD" id="cd00077">
    <property type="entry name" value="HDc"/>
    <property type="match status" value="1"/>
</dbReference>
<dbReference type="PANTHER" id="PTHR45228">
    <property type="entry name" value="CYCLIC DI-GMP PHOSPHODIESTERASE TM_0186-RELATED"/>
    <property type="match status" value="1"/>
</dbReference>
<evidence type="ECO:0000313" key="4">
    <source>
        <dbReference type="EMBL" id="PSX12140.1"/>
    </source>
</evidence>
<evidence type="ECO:0000256" key="2">
    <source>
        <dbReference type="SAM" id="Phobius"/>
    </source>
</evidence>
<sequence length="1062" mass="121535">MQFSLRNIITYTFVFAAILIAAVSLVLQYSDTKEIVINHTLNEYNNSATLISKQLATMNRDAKDNTRIIAHFAALTRQVEPKKLIPFFKQILVQNPSFYQIYIGDVDSNFVFSNLKSSNSMKHNAPIGAEWKSILRITNEQPYQVTTYYNKEMNPIKKDRSSIDAMDVRNRSWFAKANTSKVFASLPYLFVPSQLPGVSYSLEVGNREKKTVIGIDILLNKATEILKSQNISNGAEAYIFTGNTLITSNVDEDKQLNSSSFKKVKQIGLSDDEKAFLDNHKTITISNTDDWAPFDFVISGKPKGFNVDYIKVLSKLLGVKFEFINGRTWSELRRLFNNGHIDMLNAVVDIPNVKNGRIKGAVYSNPITPLEFGIISRKEKSYRSLKDLDDNSMQVKHKKLGLIKGTVTYDLLKKSYPNINIEMFPNSDLALNALMMGEIDAYFDSLRVLHVTQKQLNFDSLITSKVEIPGLSNIQVRMAALKDNKILIDIINKAIANVPNDIYQSLHNKWLTDKSSVFTKAVIPYKQLTERAKKYTQEVNSKNFNKEKLEDLKSYDVNGEETYFYLKQIINNGRGEGIYLGVVEPASTLYFDAMHNLRMSTLYMALVLIVIILPIVTLLGYYLTKSLNLLKDETKKIKLQQYNKVKKIKSYTREFNDLSESIFKLAHQVQAHDAEMDEFIDSFIHVIANAIDDKSPYTAGHCNRVPEIAMLIAEAAENNVSGIFSDFKFNNEQEKREFSIAAWLHDCGKITTPEYIVDKGTKLEAITNRIHEIRTRFEVLWRDAEIRYFKQVLANESQEQKFAQELRLKRQQLQDDFSFIAQSNVGSEFMSDEDIERIHQIAEITWLRYFDDSIGLSPAEELRVGNSNCNVYPIEEKLLMDRPEHRIERIQEFYVDPAFAIKMDVPELQYDLGEIHNLTIRRGTLTAEDRFKINEHMISTIKILEKIPFPKSLANVPKYASTHHETMKGTGYPRKLSAEDLSIPERIIAVADVFEALTAADRPYKKAKPVSVAIDILHKMALDNLLDLAVFKLFLKSGVYKVYADKYLPEEQNDLVDISKYV</sequence>
<dbReference type="SUPFAM" id="SSF109604">
    <property type="entry name" value="HD-domain/PDEase-like"/>
    <property type="match status" value="2"/>
</dbReference>
<gene>
    <name evidence="4" type="ORF">C0W27_02810</name>
</gene>
<dbReference type="Proteomes" id="UP000240989">
    <property type="component" value="Unassembled WGS sequence"/>
</dbReference>
<comment type="caution">
    <text evidence="4">The sequence shown here is derived from an EMBL/GenBank/DDBJ whole genome shotgun (WGS) entry which is preliminary data.</text>
</comment>
<dbReference type="Pfam" id="PF13487">
    <property type="entry name" value="HD_5"/>
    <property type="match status" value="1"/>
</dbReference>
<dbReference type="Gene3D" id="3.30.450.20">
    <property type="entry name" value="PAS domain"/>
    <property type="match status" value="1"/>
</dbReference>
<dbReference type="SUPFAM" id="SSF53850">
    <property type="entry name" value="Periplasmic binding protein-like II"/>
    <property type="match status" value="1"/>
</dbReference>
<protein>
    <submittedName>
        <fullName evidence="4">ABC transporter substrate-binding protein</fullName>
    </submittedName>
</protein>
<dbReference type="PROSITE" id="PS51832">
    <property type="entry name" value="HD_GYP"/>
    <property type="match status" value="1"/>
</dbReference>
<evidence type="ECO:0000256" key="1">
    <source>
        <dbReference type="SAM" id="Coils"/>
    </source>
</evidence>
<dbReference type="Gene3D" id="3.40.190.10">
    <property type="entry name" value="Periplasmic binding protein-like II"/>
    <property type="match status" value="2"/>
</dbReference>
<feature type="domain" description="HD-GYP" evidence="3">
    <location>
        <begin position="847"/>
        <end position="1049"/>
    </location>
</feature>
<proteinExistence type="predicted"/>
<feature type="transmembrane region" description="Helical" evidence="2">
    <location>
        <begin position="7"/>
        <end position="27"/>
    </location>
</feature>
<keyword evidence="2" id="KW-0472">Membrane</keyword>
<keyword evidence="2" id="KW-1133">Transmembrane helix</keyword>
<dbReference type="SMART" id="SM00471">
    <property type="entry name" value="HDc"/>
    <property type="match status" value="1"/>
</dbReference>
<accession>A0ABX5H8H4</accession>
<dbReference type="EMBL" id="PYOU01000002">
    <property type="protein sequence ID" value="PSX12140.1"/>
    <property type="molecule type" value="Genomic_DNA"/>
</dbReference>
<keyword evidence="1" id="KW-0175">Coiled coil</keyword>
<evidence type="ECO:0000313" key="5">
    <source>
        <dbReference type="Proteomes" id="UP000240989"/>
    </source>
</evidence>
<dbReference type="InterPro" id="IPR003607">
    <property type="entry name" value="HD/PDEase_dom"/>
</dbReference>
<dbReference type="CDD" id="cd01007">
    <property type="entry name" value="PBP2_BvgS_HisK_like"/>
    <property type="match status" value="1"/>
</dbReference>
<dbReference type="InterPro" id="IPR037522">
    <property type="entry name" value="HD_GYP_dom"/>
</dbReference>
<dbReference type="Gene3D" id="1.10.3210.10">
    <property type="entry name" value="Hypothetical protein af1432"/>
    <property type="match status" value="2"/>
</dbReference>
<keyword evidence="2" id="KW-0812">Transmembrane</keyword>
<keyword evidence="5" id="KW-1185">Reference proteome</keyword>
<dbReference type="PANTHER" id="PTHR45228:SF5">
    <property type="entry name" value="CYCLIC DI-GMP PHOSPHODIESTERASE VC_1348-RELATED"/>
    <property type="match status" value="1"/>
</dbReference>
<organism evidence="4 5">
    <name type="scientific">Photobacterium angustum</name>
    <dbReference type="NCBI Taxonomy" id="661"/>
    <lineage>
        <taxon>Bacteria</taxon>
        <taxon>Pseudomonadati</taxon>
        <taxon>Pseudomonadota</taxon>
        <taxon>Gammaproteobacteria</taxon>
        <taxon>Vibrionales</taxon>
        <taxon>Vibrionaceae</taxon>
        <taxon>Photobacterium</taxon>
    </lineage>
</organism>
<reference evidence="4 5" key="1">
    <citation type="submission" date="2018-01" db="EMBL/GenBank/DDBJ databases">
        <title>Whole genome sequencing of Histamine producing bacteria.</title>
        <authorList>
            <person name="Butler K."/>
        </authorList>
    </citation>
    <scope>NUCLEOTIDE SEQUENCE [LARGE SCALE GENOMIC DNA]</scope>
    <source>
        <strain evidence="4 5">A6-1</strain>
    </source>
</reference>
<dbReference type="RefSeq" id="WP_045153453.1">
    <property type="nucleotide sequence ID" value="NZ_JZSW01000013.1"/>
</dbReference>
<evidence type="ECO:0000259" key="3">
    <source>
        <dbReference type="PROSITE" id="PS51832"/>
    </source>
</evidence>
<dbReference type="InterPro" id="IPR001638">
    <property type="entry name" value="Solute-binding_3/MltF_N"/>
</dbReference>
<name>A0ABX5H8H4_PHOAN</name>
<dbReference type="Pfam" id="PF00497">
    <property type="entry name" value="SBP_bac_3"/>
    <property type="match status" value="1"/>
</dbReference>
<feature type="transmembrane region" description="Helical" evidence="2">
    <location>
        <begin position="602"/>
        <end position="623"/>
    </location>
</feature>
<dbReference type="SMART" id="SM00062">
    <property type="entry name" value="PBPb"/>
    <property type="match status" value="1"/>
</dbReference>